<dbReference type="UniPathway" id="UPA00143"/>
<dbReference type="InterPro" id="IPR011333">
    <property type="entry name" value="SKP1/BTB/POZ_sf"/>
</dbReference>
<evidence type="ECO:0000256" key="2">
    <source>
        <dbReference type="ARBA" id="ARBA00022553"/>
    </source>
</evidence>
<evidence type="ECO:0000313" key="8">
    <source>
        <dbReference type="Proteomes" id="UP000230069"/>
    </source>
</evidence>
<dbReference type="SUPFAM" id="SSF54695">
    <property type="entry name" value="POZ domain"/>
    <property type="match status" value="1"/>
</dbReference>
<protein>
    <recommendedName>
        <fullName evidence="9">Root phototropism protein 2</fullName>
    </recommendedName>
</protein>
<dbReference type="AlphaFoldDB" id="A0A2G5DSB4"/>
<feature type="domain" description="BTB" evidence="5">
    <location>
        <begin position="31"/>
        <end position="99"/>
    </location>
</feature>
<dbReference type="InParanoid" id="A0A2G5DSB4"/>
<accession>A0A2G5DSB4</accession>
<keyword evidence="8" id="KW-1185">Reference proteome</keyword>
<dbReference type="Gene3D" id="3.30.710.10">
    <property type="entry name" value="Potassium Channel Kv1.1, Chain A"/>
    <property type="match status" value="1"/>
</dbReference>
<dbReference type="OrthoDB" id="624345at2759"/>
<evidence type="ECO:0000256" key="4">
    <source>
        <dbReference type="PROSITE-ProRule" id="PRU00982"/>
    </source>
</evidence>
<sequence length="573" mass="64046">MTSTTKNNNTSRLSTAMERTGQWIFSQDIPSDVVVEVGNTNFSLHKFMLVAKSGYIRKMIIESNEPDLTRIDLSDIPGGAAIFEKTAKFCYGVNFEITVHNVAPLICAAEFLEMTDEYCEGNLAGRTEEFLTQVALMSFSASLVVLKTCEDLLPMAHELNIVQRCVDVVSSKACNEANFPSRSPTNWWTEELTILDVDSFKKVISSMKSRGAKVHTLSSALITYTEKSLRDLVRDHSGNNLKSSESNDVGVKKQQRNILEVIVSLLPSEKATLPVNFVCCLLRTAIFLNASTSCKNDLEKRISAVLEHITVDDLLVVSFNYDGEKLFDLESVRRIISGFVEKEKSVAVFSGGDLKEVSSTAMQRVAKTVDAYLSEIATYSELSISKFNGIANLIPKAARKVDDDLYRAIDIYLKAHPDLDEIEREKVCSVMDALNLSYEARVHASQNKRLPVQIVLHALYYDQLKLRSGDDDRSMPDAVTTRNQLQTDVSLVKENEVLRTELLKMKMYVSDLQKNQASSSKVVVAPKKPKFFSSVSKTLGKLNPFKHGSKDTLNIDDGEVEVTKPRRRRFSIS</sequence>
<gene>
    <name evidence="7" type="ORF">AQUCO_01600420v1</name>
</gene>
<name>A0A2G5DSB4_AQUCA</name>
<evidence type="ECO:0000259" key="5">
    <source>
        <dbReference type="PROSITE" id="PS50097"/>
    </source>
</evidence>
<dbReference type="GO" id="GO:0016567">
    <property type="term" value="P:protein ubiquitination"/>
    <property type="evidence" value="ECO:0007669"/>
    <property type="project" value="UniProtKB-UniPathway"/>
</dbReference>
<reference evidence="7 8" key="1">
    <citation type="submission" date="2017-09" db="EMBL/GenBank/DDBJ databases">
        <title>WGS assembly of Aquilegia coerulea Goldsmith.</title>
        <authorList>
            <person name="Hodges S."/>
            <person name="Kramer E."/>
            <person name="Nordborg M."/>
            <person name="Tomkins J."/>
            <person name="Borevitz J."/>
            <person name="Derieg N."/>
            <person name="Yan J."/>
            <person name="Mihaltcheva S."/>
            <person name="Hayes R.D."/>
            <person name="Rokhsar D."/>
        </authorList>
    </citation>
    <scope>NUCLEOTIDE SEQUENCE [LARGE SCALE GENOMIC DNA]</scope>
    <source>
        <strain evidence="8">cv. Goldsmith</strain>
    </source>
</reference>
<keyword evidence="2" id="KW-0597">Phosphoprotein</keyword>
<dbReference type="FunCoup" id="A0A2G5DSB4">
    <property type="interactions" value="96"/>
</dbReference>
<dbReference type="Pfam" id="PF03000">
    <property type="entry name" value="NPH3"/>
    <property type="match status" value="1"/>
</dbReference>
<dbReference type="InterPro" id="IPR027356">
    <property type="entry name" value="NPH3_dom"/>
</dbReference>
<dbReference type="PANTHER" id="PTHR32370">
    <property type="entry name" value="OS12G0117600 PROTEIN"/>
    <property type="match status" value="1"/>
</dbReference>
<feature type="domain" description="NPH3" evidence="6">
    <location>
        <begin position="186"/>
        <end position="465"/>
    </location>
</feature>
<evidence type="ECO:0000256" key="3">
    <source>
        <dbReference type="ARBA" id="ARBA00022786"/>
    </source>
</evidence>
<dbReference type="Pfam" id="PF00651">
    <property type="entry name" value="BTB"/>
    <property type="match status" value="1"/>
</dbReference>
<dbReference type="Proteomes" id="UP000230069">
    <property type="component" value="Unassembled WGS sequence"/>
</dbReference>
<evidence type="ECO:0000259" key="6">
    <source>
        <dbReference type="PROSITE" id="PS51649"/>
    </source>
</evidence>
<dbReference type="PROSITE" id="PS50097">
    <property type="entry name" value="BTB"/>
    <property type="match status" value="1"/>
</dbReference>
<dbReference type="FunFam" id="3.30.710.10:FF:000168">
    <property type="entry name" value="BTB/POZ domain-containing protein At1g03010"/>
    <property type="match status" value="1"/>
</dbReference>
<comment type="similarity">
    <text evidence="4">Belongs to the NPH3 family.</text>
</comment>
<dbReference type="InterPro" id="IPR043454">
    <property type="entry name" value="NPH3/RPT2-like"/>
</dbReference>
<dbReference type="InterPro" id="IPR000210">
    <property type="entry name" value="BTB/POZ_dom"/>
</dbReference>
<dbReference type="PROSITE" id="PS51649">
    <property type="entry name" value="NPH3"/>
    <property type="match status" value="1"/>
</dbReference>
<keyword evidence="3" id="KW-0833">Ubl conjugation pathway</keyword>
<evidence type="ECO:0008006" key="9">
    <source>
        <dbReference type="Google" id="ProtNLM"/>
    </source>
</evidence>
<dbReference type="EMBL" id="KZ305033">
    <property type="protein sequence ID" value="PIA46137.1"/>
    <property type="molecule type" value="Genomic_DNA"/>
</dbReference>
<evidence type="ECO:0000256" key="1">
    <source>
        <dbReference type="ARBA" id="ARBA00004906"/>
    </source>
</evidence>
<comment type="pathway">
    <text evidence="1">Protein modification; protein ubiquitination.</text>
</comment>
<dbReference type="STRING" id="218851.A0A2G5DSB4"/>
<organism evidence="7 8">
    <name type="scientific">Aquilegia coerulea</name>
    <name type="common">Rocky mountain columbine</name>
    <dbReference type="NCBI Taxonomy" id="218851"/>
    <lineage>
        <taxon>Eukaryota</taxon>
        <taxon>Viridiplantae</taxon>
        <taxon>Streptophyta</taxon>
        <taxon>Embryophyta</taxon>
        <taxon>Tracheophyta</taxon>
        <taxon>Spermatophyta</taxon>
        <taxon>Magnoliopsida</taxon>
        <taxon>Ranunculales</taxon>
        <taxon>Ranunculaceae</taxon>
        <taxon>Thalictroideae</taxon>
        <taxon>Aquilegia</taxon>
    </lineage>
</organism>
<proteinExistence type="inferred from homology"/>
<dbReference type="SMART" id="SM00225">
    <property type="entry name" value="BTB"/>
    <property type="match status" value="1"/>
</dbReference>
<evidence type="ECO:0000313" key="7">
    <source>
        <dbReference type="EMBL" id="PIA46137.1"/>
    </source>
</evidence>